<dbReference type="PANTHER" id="PTHR35370:SF1">
    <property type="entry name" value="TYPE VI SECRETION SYSTEM COMPONENT TSSF1"/>
    <property type="match status" value="1"/>
</dbReference>
<dbReference type="NCBIfam" id="TIGR03359">
    <property type="entry name" value="VI_chp_6"/>
    <property type="match status" value="1"/>
</dbReference>
<organism evidence="1 2">
    <name type="scientific">Aliikangiella coralliicola</name>
    <dbReference type="NCBI Taxonomy" id="2592383"/>
    <lineage>
        <taxon>Bacteria</taxon>
        <taxon>Pseudomonadati</taxon>
        <taxon>Pseudomonadota</taxon>
        <taxon>Gammaproteobacteria</taxon>
        <taxon>Oceanospirillales</taxon>
        <taxon>Pleioneaceae</taxon>
        <taxon>Aliikangiella</taxon>
    </lineage>
</organism>
<protein>
    <submittedName>
        <fullName evidence="1">Type VI secretion system baseplate subunit TssF</fullName>
    </submittedName>
</protein>
<dbReference type="PIRSF" id="PIRSF028304">
    <property type="entry name" value="UCP028304"/>
    <property type="match status" value="1"/>
</dbReference>
<gene>
    <name evidence="1" type="primary">tssF</name>
    <name evidence="1" type="ORF">FLL46_12505</name>
</gene>
<dbReference type="RefSeq" id="WP_142893858.1">
    <property type="nucleotide sequence ID" value="NZ_ML660164.1"/>
</dbReference>
<accession>A0A545UCS3</accession>
<dbReference type="OrthoDB" id="9763676at2"/>
<dbReference type="EMBL" id="VIKS01000008">
    <property type="protein sequence ID" value="TQV87267.1"/>
    <property type="molecule type" value="Genomic_DNA"/>
</dbReference>
<name>A0A545UCS3_9GAMM</name>
<reference evidence="1 2" key="1">
    <citation type="submission" date="2019-07" db="EMBL/GenBank/DDBJ databases">
        <title>Draft genome for Aliikangiella sp. M105.</title>
        <authorList>
            <person name="Wang G."/>
        </authorList>
    </citation>
    <scope>NUCLEOTIDE SEQUENCE [LARGE SCALE GENOMIC DNA]</scope>
    <source>
        <strain evidence="1 2">M105</strain>
    </source>
</reference>
<evidence type="ECO:0000313" key="2">
    <source>
        <dbReference type="Proteomes" id="UP000315439"/>
    </source>
</evidence>
<dbReference type="Proteomes" id="UP000315439">
    <property type="component" value="Unassembled WGS sequence"/>
</dbReference>
<keyword evidence="2" id="KW-1185">Reference proteome</keyword>
<sequence length="613" mass="70745">MSIYSNHLVDYFKTELHEFRDQATLFGLEYPQIAAELRMSQGKSSDPHVEHLVQSFTWLASRLHFRIDRNQELIPQILLQQLCPNLVSPIPSITIAQMKVKADGADFSQGQIIGRHRQCYSHVKDAQRRDNSQIKRRNNSAPEVRFRTGYQTQLWPAEITHASKVPLNEVSTDLLAGIKCATVIDVEIQSQGSEPLNKLNIETLMFYIDADDNFRWQLLDMFQNNLQRIAIVDENEKKVKFLPPSALKMEGFEPEQMLFKQSNHTLPAYDLLLDYFFFPEKFCFFSIDGLETGHCREHLKLFFMFDNATPKRFNLIAENFRLNCVPLTNLFTTSCEPVNLDLHHYEYKLIPDYRSDRVSEIHSIDRVVAVDEMGVNKDLTPFLGAKKLIPGDDPKYYWLARTQPSQRKNQQGTETYMSFFNSEMTPEHTVKDIIHVEATCTNRDLPEHMREGDRLKLIGEGPVEYFTLLNRPTAHRSPSFGGWQLWQLVAQSSLYRASLLDPDSGLESLKTILTLYSDALNPGQQRQIQSINRLVSENTVMPHKEDAWRGFLPGLKLNLEIDEKEFEGGSLYLFAKVLHHFFALYSHVNCFTQLEINGEPNQWPPLAGLQTLL</sequence>
<dbReference type="InterPro" id="IPR010272">
    <property type="entry name" value="T6SS_TssF"/>
</dbReference>
<comment type="caution">
    <text evidence="1">The sequence shown here is derived from an EMBL/GenBank/DDBJ whole genome shotgun (WGS) entry which is preliminary data.</text>
</comment>
<evidence type="ECO:0000313" key="1">
    <source>
        <dbReference type="EMBL" id="TQV87267.1"/>
    </source>
</evidence>
<dbReference type="AlphaFoldDB" id="A0A545UCS3"/>
<dbReference type="Pfam" id="PF05947">
    <property type="entry name" value="T6SS_TssF"/>
    <property type="match status" value="1"/>
</dbReference>
<proteinExistence type="predicted"/>
<dbReference type="PANTHER" id="PTHR35370">
    <property type="entry name" value="CYTOPLASMIC PROTEIN-RELATED-RELATED"/>
    <property type="match status" value="1"/>
</dbReference>